<evidence type="ECO:0000259" key="4">
    <source>
        <dbReference type="Pfam" id="PF00109"/>
    </source>
</evidence>
<dbReference type="InterPro" id="IPR016039">
    <property type="entry name" value="Thiolase-like"/>
</dbReference>
<evidence type="ECO:0000256" key="1">
    <source>
        <dbReference type="ARBA" id="ARBA00022450"/>
    </source>
</evidence>
<gene>
    <name evidence="6" type="ORF">AJ80_00899</name>
</gene>
<dbReference type="AlphaFoldDB" id="A0A2B7Z263"/>
<dbReference type="PANTHER" id="PTHR45527">
    <property type="entry name" value="NONRIBOSOMAL PEPTIDE SYNTHETASE"/>
    <property type="match status" value="1"/>
</dbReference>
<dbReference type="STRING" id="1447883.A0A2B7Z263"/>
<dbReference type="InterPro" id="IPR047224">
    <property type="entry name" value="FAS_alpha_su_C"/>
</dbReference>
<dbReference type="InterPro" id="IPR042099">
    <property type="entry name" value="ANL_N_sf"/>
</dbReference>
<dbReference type="EMBL" id="PDNA01000007">
    <property type="protein sequence ID" value="PGH27421.1"/>
    <property type="molecule type" value="Genomic_DNA"/>
</dbReference>
<sequence>MEQRACNVATYDTLESITLRLKEDKFTRQLERSNTVLEYNTAIIYGSSKPISSGTLPPQHSGVNGEIEKFRLPSSSDLALQVSRQLKGGDWDIRLIYRRSFMSDSEAANVAATFISITTNYLRDPSQVVGNLGLSQRDDSQITLWNSGTFIRDERLIYDAFNARVKDHPERVALIDQGVLPGSWVHLSFEKSVWWVVSILAVLKAGAACISLDPTYPEDRMVRIVHAVKAKHLLSSVTTVNTWTTLDLSTTHVSREMCIPRSENFETIWPKVSPSDPAFAIFTPGSTGTPVRAVLTHSTICTSSTTIGEAFDVNRQTRILQFAAYTIDTSLQDTFTALLRGCILCIPSESDGLNKLDEFTKQSAVNWASLTPTVARLIRPVRGQELKTLVLTGEPIPETDTRDWIQCGVRLFNGYGTSESTLCLANGQLGVVDKTSIIGSGLNTRHVVGELLLESPLLAQGYLNDPIRTSSKFITDPAWSLREIKAHGDCAAHRRFYKTGDLVRYCADGSMEILGRTDTQVKLGGQRVELTEVDYHIQQTSLGRLVATFLPKSGPLRDKLTAVIVSSNQSALSTSAHSGGVASTIQFKSYDPSLISNTRAELQRRIPGYMIPFFWVDIGHFPLTASGELDRKRISTKLEKLHQKEYLCLMRGGDDSGVTESDEEDEEDEEVKFLRVTCSTVMNVPLAMVPLEGQRYSGWIDTGTLEPLNAVDIKSRYAHAILEHSGIRLIEPEICDNNYDPEKKVSLQEIPLQSDLAPFEVSPEGLAPCNYILVPKASSFSRNVAGQIPTGWSATRYGIADEIIEQVDPVTLFALVCTIEALLCSSVTNPFEVYNYIHITDFGNCIGSSMGGLSSLRQMHRDRFLDRNVQGNILQETFVNTTGAWINILLLSSSGPIRTPVGACATSLESLNTGYDLITSGQAKICLVGGVEDFVVESRTNLQT</sequence>
<dbReference type="OrthoDB" id="416786at2759"/>
<dbReference type="Gene3D" id="3.40.47.10">
    <property type="match status" value="1"/>
</dbReference>
<dbReference type="SUPFAM" id="SSF56801">
    <property type="entry name" value="Acetyl-CoA synthetase-like"/>
    <property type="match status" value="1"/>
</dbReference>
<feature type="domain" description="Beta-ketoacyl synthase-like N-terminal" evidence="4">
    <location>
        <begin position="789"/>
        <end position="933"/>
    </location>
</feature>
<dbReference type="Pfam" id="PF00501">
    <property type="entry name" value="AMP-binding"/>
    <property type="match status" value="1"/>
</dbReference>
<keyword evidence="1" id="KW-0596">Phosphopantetheine</keyword>
<dbReference type="SUPFAM" id="SSF53901">
    <property type="entry name" value="Thiolase-like"/>
    <property type="match status" value="1"/>
</dbReference>
<evidence type="ECO:0000259" key="5">
    <source>
        <dbReference type="Pfam" id="PF00501"/>
    </source>
</evidence>
<evidence type="ECO:0008006" key="8">
    <source>
        <dbReference type="Google" id="ProtNLM"/>
    </source>
</evidence>
<dbReference type="Gene3D" id="3.30.300.30">
    <property type="match status" value="1"/>
</dbReference>
<dbReference type="GO" id="GO:0004315">
    <property type="term" value="F:3-oxoacyl-[acyl-carrier-protein] synthase activity"/>
    <property type="evidence" value="ECO:0007669"/>
    <property type="project" value="InterPro"/>
</dbReference>
<evidence type="ECO:0000313" key="6">
    <source>
        <dbReference type="EMBL" id="PGH27421.1"/>
    </source>
</evidence>
<dbReference type="PANTHER" id="PTHR45527:SF1">
    <property type="entry name" value="FATTY ACID SYNTHASE"/>
    <property type="match status" value="1"/>
</dbReference>
<name>A0A2B7Z263_POLH7</name>
<dbReference type="Gene3D" id="3.40.50.12780">
    <property type="entry name" value="N-terminal domain of ligase-like"/>
    <property type="match status" value="1"/>
</dbReference>
<dbReference type="Proteomes" id="UP000224634">
    <property type="component" value="Unassembled WGS sequence"/>
</dbReference>
<comment type="caution">
    <text evidence="6">The sequence shown here is derived from an EMBL/GenBank/DDBJ whole genome shotgun (WGS) entry which is preliminary data.</text>
</comment>
<proteinExistence type="predicted"/>
<dbReference type="GO" id="GO:0031177">
    <property type="term" value="F:phosphopantetheine binding"/>
    <property type="evidence" value="ECO:0007669"/>
    <property type="project" value="TreeGrafter"/>
</dbReference>
<keyword evidence="7" id="KW-1185">Reference proteome</keyword>
<dbReference type="CDD" id="cd00828">
    <property type="entry name" value="elong_cond_enzymes"/>
    <property type="match status" value="1"/>
</dbReference>
<dbReference type="GO" id="GO:0006633">
    <property type="term" value="P:fatty acid biosynthetic process"/>
    <property type="evidence" value="ECO:0007669"/>
    <property type="project" value="InterPro"/>
</dbReference>
<dbReference type="GO" id="GO:0005737">
    <property type="term" value="C:cytoplasm"/>
    <property type="evidence" value="ECO:0007669"/>
    <property type="project" value="TreeGrafter"/>
</dbReference>
<evidence type="ECO:0000256" key="2">
    <source>
        <dbReference type="ARBA" id="ARBA00022553"/>
    </source>
</evidence>
<accession>A0A2B7Z263</accession>
<dbReference type="CDD" id="cd05918">
    <property type="entry name" value="A_NRPS_SidN3_like"/>
    <property type="match status" value="1"/>
</dbReference>
<keyword evidence="3" id="KW-0808">Transferase</keyword>
<protein>
    <recommendedName>
        <fullName evidence="8">AMP-dependent synthetase/ligase domain-containing protein</fullName>
    </recommendedName>
</protein>
<dbReference type="GO" id="GO:0043041">
    <property type="term" value="P:amino acid activation for nonribosomal peptide biosynthetic process"/>
    <property type="evidence" value="ECO:0007669"/>
    <property type="project" value="TreeGrafter"/>
</dbReference>
<organism evidence="6 7">
    <name type="scientific">Polytolypa hystricis (strain UAMH7299)</name>
    <dbReference type="NCBI Taxonomy" id="1447883"/>
    <lineage>
        <taxon>Eukaryota</taxon>
        <taxon>Fungi</taxon>
        <taxon>Dikarya</taxon>
        <taxon>Ascomycota</taxon>
        <taxon>Pezizomycotina</taxon>
        <taxon>Eurotiomycetes</taxon>
        <taxon>Eurotiomycetidae</taxon>
        <taxon>Onygenales</taxon>
        <taxon>Onygenales incertae sedis</taxon>
        <taxon>Polytolypa</taxon>
    </lineage>
</organism>
<dbReference type="InterPro" id="IPR018201">
    <property type="entry name" value="Ketoacyl_synth_AS"/>
</dbReference>
<evidence type="ECO:0000256" key="3">
    <source>
        <dbReference type="ARBA" id="ARBA00022679"/>
    </source>
</evidence>
<reference evidence="6 7" key="1">
    <citation type="submission" date="2017-10" db="EMBL/GenBank/DDBJ databases">
        <title>Comparative genomics in systemic dimorphic fungi from Ajellomycetaceae.</title>
        <authorList>
            <person name="Munoz J.F."/>
            <person name="Mcewen J.G."/>
            <person name="Clay O.K."/>
            <person name="Cuomo C.A."/>
        </authorList>
    </citation>
    <scope>NUCLEOTIDE SEQUENCE [LARGE SCALE GENOMIC DNA]</scope>
    <source>
        <strain evidence="6 7">UAMH7299</strain>
    </source>
</reference>
<keyword evidence="2" id="KW-0597">Phosphoprotein</keyword>
<feature type="domain" description="AMP-dependent synthetase/ligase" evidence="5">
    <location>
        <begin position="173"/>
        <end position="433"/>
    </location>
</feature>
<dbReference type="GO" id="GO:0044550">
    <property type="term" value="P:secondary metabolite biosynthetic process"/>
    <property type="evidence" value="ECO:0007669"/>
    <property type="project" value="TreeGrafter"/>
</dbReference>
<dbReference type="InterPro" id="IPR000873">
    <property type="entry name" value="AMP-dep_synth/lig_dom"/>
</dbReference>
<evidence type="ECO:0000313" key="7">
    <source>
        <dbReference type="Proteomes" id="UP000224634"/>
    </source>
</evidence>
<dbReference type="PROSITE" id="PS00606">
    <property type="entry name" value="KS3_1"/>
    <property type="match status" value="1"/>
</dbReference>
<dbReference type="InterPro" id="IPR045851">
    <property type="entry name" value="AMP-bd_C_sf"/>
</dbReference>
<dbReference type="InterPro" id="IPR014030">
    <property type="entry name" value="Ketoacyl_synth_N"/>
</dbReference>
<dbReference type="Pfam" id="PF00109">
    <property type="entry name" value="ketoacyl-synt"/>
    <property type="match status" value="1"/>
</dbReference>